<dbReference type="RefSeq" id="WP_284585803.1">
    <property type="nucleotide sequence ID" value="NZ_JASNVK010000004.1"/>
</dbReference>
<feature type="region of interest" description="Disordered" evidence="1">
    <location>
        <begin position="26"/>
        <end position="59"/>
    </location>
</feature>
<evidence type="ECO:0000313" key="2">
    <source>
        <dbReference type="EMBL" id="MDK4300289.1"/>
    </source>
</evidence>
<dbReference type="PROSITE" id="PS51257">
    <property type="entry name" value="PROKAR_LIPOPROTEIN"/>
    <property type="match status" value="1"/>
</dbReference>
<sequence>MSWNRIGLATTVLTGVLVAGCSPNGASTDAQDELSHDSEKTADTGSAAREDSAQNSSDNVQFADWVPERGPTDRHAPGFELFNLCDEAPDEVWEKAGLHFHPELSETADYGAHITCYLGMSEDLKESYSRGEAGSLGITVDHYSKTELQENGKLLNMSLESELPSVHFIELTDSDECTAGIETVSGRITIGDNGKLRGLSTQESCQVALDYLETILLK</sequence>
<feature type="compositionally biased region" description="Basic and acidic residues" evidence="1">
    <location>
        <begin position="33"/>
        <end position="52"/>
    </location>
</feature>
<accession>A0ABT7G0P2</accession>
<organism evidence="2 3">
    <name type="scientific">Corynebacterium propinquum</name>
    <dbReference type="NCBI Taxonomy" id="43769"/>
    <lineage>
        <taxon>Bacteria</taxon>
        <taxon>Bacillati</taxon>
        <taxon>Actinomycetota</taxon>
        <taxon>Actinomycetes</taxon>
        <taxon>Mycobacteriales</taxon>
        <taxon>Corynebacteriaceae</taxon>
        <taxon>Corynebacterium</taxon>
    </lineage>
</organism>
<proteinExistence type="predicted"/>
<keyword evidence="3" id="KW-1185">Reference proteome</keyword>
<comment type="caution">
    <text evidence="2">The sequence shown here is derived from an EMBL/GenBank/DDBJ whole genome shotgun (WGS) entry which is preliminary data.</text>
</comment>
<protein>
    <submittedName>
        <fullName evidence="2">DUF3558 family protein</fullName>
    </submittedName>
</protein>
<dbReference type="Proteomes" id="UP001243856">
    <property type="component" value="Unassembled WGS sequence"/>
</dbReference>
<name>A0ABT7G0P2_9CORY</name>
<gene>
    <name evidence="2" type="ORF">QPX45_03340</name>
</gene>
<evidence type="ECO:0000313" key="3">
    <source>
        <dbReference type="Proteomes" id="UP001243856"/>
    </source>
</evidence>
<reference evidence="2 3" key="1">
    <citation type="submission" date="2023-05" db="EMBL/GenBank/DDBJ databases">
        <title>Metabolic capabilities are highly conserved among human nasal-associated Corynebacterium species in pangenomic analyses.</title>
        <authorList>
            <person name="Tran T.H."/>
            <person name="Roberts A.Q."/>
            <person name="Escapa I.F."/>
            <person name="Gao W."/>
            <person name="Conlan S."/>
            <person name="Kong H."/>
            <person name="Segre J.A."/>
            <person name="Kelly M.S."/>
            <person name="Lemon K.P."/>
        </authorList>
    </citation>
    <scope>NUCLEOTIDE SEQUENCE [LARGE SCALE GENOMIC DNA]</scope>
    <source>
        <strain evidence="2 3">KPL2811</strain>
    </source>
</reference>
<dbReference type="EMBL" id="JASNVK010000004">
    <property type="protein sequence ID" value="MDK4300289.1"/>
    <property type="molecule type" value="Genomic_DNA"/>
</dbReference>
<evidence type="ECO:0000256" key="1">
    <source>
        <dbReference type="SAM" id="MobiDB-lite"/>
    </source>
</evidence>